<dbReference type="Gramene" id="OMERI06G06910.1">
    <property type="protein sequence ID" value="OMERI06G06910.1"/>
    <property type="gene ID" value="OMERI06G06910"/>
</dbReference>
<sequence>MGQRGLSLRSSLGGRGQRRDLSGGTPAVGTISGTDEADRSRSGPFAAKSGKGGTGSATSGSRRRPWWIWGGESNLPRLEWDEIDSTAEMAAKSAARRPHRVALTAGDATGTSCADGGGAPGQRRYGWVWTFAGRCRAASLPFLDRTLQVKTESSWMGNGDVFVAMAFLKALSRTSPFLSFAIFSLFGRWQVLVVIIRLG</sequence>
<evidence type="ECO:0000313" key="3">
    <source>
        <dbReference type="Proteomes" id="UP000008021"/>
    </source>
</evidence>
<organism evidence="2">
    <name type="scientific">Oryza meridionalis</name>
    <dbReference type="NCBI Taxonomy" id="40149"/>
    <lineage>
        <taxon>Eukaryota</taxon>
        <taxon>Viridiplantae</taxon>
        <taxon>Streptophyta</taxon>
        <taxon>Embryophyta</taxon>
        <taxon>Tracheophyta</taxon>
        <taxon>Spermatophyta</taxon>
        <taxon>Magnoliopsida</taxon>
        <taxon>Liliopsida</taxon>
        <taxon>Poales</taxon>
        <taxon>Poaceae</taxon>
        <taxon>BOP clade</taxon>
        <taxon>Oryzoideae</taxon>
        <taxon>Oryzeae</taxon>
        <taxon>Oryzinae</taxon>
        <taxon>Oryza</taxon>
    </lineage>
</organism>
<protein>
    <submittedName>
        <fullName evidence="2">Uncharacterized protein</fullName>
    </submittedName>
</protein>
<feature type="compositionally biased region" description="Low complexity" evidence="1">
    <location>
        <begin position="1"/>
        <end position="12"/>
    </location>
</feature>
<accession>A0A0E0DY67</accession>
<dbReference type="EnsemblPlants" id="OMERI06G06910.1">
    <property type="protein sequence ID" value="OMERI06G06910.1"/>
    <property type="gene ID" value="OMERI06G06910"/>
</dbReference>
<evidence type="ECO:0000313" key="2">
    <source>
        <dbReference type="EnsemblPlants" id="OMERI06G06910.1"/>
    </source>
</evidence>
<dbReference type="AlphaFoldDB" id="A0A0E0DY67"/>
<reference evidence="2" key="1">
    <citation type="submission" date="2015-04" db="UniProtKB">
        <authorList>
            <consortium name="EnsemblPlants"/>
        </authorList>
    </citation>
    <scope>IDENTIFICATION</scope>
</reference>
<name>A0A0E0DY67_9ORYZ</name>
<keyword evidence="3" id="KW-1185">Reference proteome</keyword>
<evidence type="ECO:0000256" key="1">
    <source>
        <dbReference type="SAM" id="MobiDB-lite"/>
    </source>
</evidence>
<proteinExistence type="predicted"/>
<dbReference type="HOGENOM" id="CLU_1470475_0_0_1"/>
<reference evidence="2" key="2">
    <citation type="submission" date="2018-05" db="EMBL/GenBank/DDBJ databases">
        <title>OmerRS3 (Oryza meridionalis Reference Sequence Version 3).</title>
        <authorList>
            <person name="Zhang J."/>
            <person name="Kudrna D."/>
            <person name="Lee S."/>
            <person name="Talag J."/>
            <person name="Welchert J."/>
            <person name="Wing R.A."/>
        </authorList>
    </citation>
    <scope>NUCLEOTIDE SEQUENCE [LARGE SCALE GENOMIC DNA]</scope>
    <source>
        <strain evidence="2">cv. OR44</strain>
    </source>
</reference>
<feature type="region of interest" description="Disordered" evidence="1">
    <location>
        <begin position="1"/>
        <end position="66"/>
    </location>
</feature>
<dbReference type="Proteomes" id="UP000008021">
    <property type="component" value="Chromosome 6"/>
</dbReference>